<dbReference type="GO" id="GO:0004128">
    <property type="term" value="F:cytochrome-b5 reductase activity, acting on NAD(P)H"/>
    <property type="evidence" value="ECO:0007669"/>
    <property type="project" value="TreeGrafter"/>
</dbReference>
<comment type="similarity">
    <text evidence="4">Belongs to the cytochrome b5 family.</text>
</comment>
<dbReference type="InterPro" id="IPR001199">
    <property type="entry name" value="Cyt_B5-like_heme/steroid-bd"/>
</dbReference>
<proteinExistence type="inferred from homology"/>
<dbReference type="GO" id="GO:0020037">
    <property type="term" value="F:heme binding"/>
    <property type="evidence" value="ECO:0007669"/>
    <property type="project" value="UniProtKB-UniRule"/>
</dbReference>
<evidence type="ECO:0000256" key="3">
    <source>
        <dbReference type="ARBA" id="ARBA00023004"/>
    </source>
</evidence>
<dbReference type="PANTHER" id="PTHR46237:SF1">
    <property type="entry name" value="CYTOCHROME B5 REDUCTASE 4"/>
    <property type="match status" value="1"/>
</dbReference>
<feature type="compositionally biased region" description="Basic and acidic residues" evidence="5">
    <location>
        <begin position="37"/>
        <end position="62"/>
    </location>
</feature>
<name>A0A8T0W1A0_PANVG</name>
<dbReference type="AlphaFoldDB" id="A0A8T0W1A0"/>
<feature type="compositionally biased region" description="Basic residues" evidence="5">
    <location>
        <begin position="97"/>
        <end position="106"/>
    </location>
</feature>
<dbReference type="GO" id="GO:0046872">
    <property type="term" value="F:metal ion binding"/>
    <property type="evidence" value="ECO:0007669"/>
    <property type="project" value="UniProtKB-UniRule"/>
</dbReference>
<dbReference type="Gene3D" id="3.10.120.10">
    <property type="entry name" value="Cytochrome b5-like heme/steroid binding domain"/>
    <property type="match status" value="1"/>
</dbReference>
<dbReference type="EMBL" id="CM029039">
    <property type="protein sequence ID" value="KAG2641065.1"/>
    <property type="molecule type" value="Genomic_DNA"/>
</dbReference>
<keyword evidence="8" id="KW-1185">Reference proteome</keyword>
<gene>
    <name evidence="7" type="ORF">PVAP13_2KG146500</name>
</gene>
<organism evidence="7 8">
    <name type="scientific">Panicum virgatum</name>
    <name type="common">Blackwell switchgrass</name>
    <dbReference type="NCBI Taxonomy" id="38727"/>
    <lineage>
        <taxon>Eukaryota</taxon>
        <taxon>Viridiplantae</taxon>
        <taxon>Streptophyta</taxon>
        <taxon>Embryophyta</taxon>
        <taxon>Tracheophyta</taxon>
        <taxon>Spermatophyta</taxon>
        <taxon>Magnoliopsida</taxon>
        <taxon>Liliopsida</taxon>
        <taxon>Poales</taxon>
        <taxon>Poaceae</taxon>
        <taxon>PACMAD clade</taxon>
        <taxon>Panicoideae</taxon>
        <taxon>Panicodae</taxon>
        <taxon>Paniceae</taxon>
        <taxon>Panicinae</taxon>
        <taxon>Panicum</taxon>
        <taxon>Panicum sect. Hiantes</taxon>
    </lineage>
</organism>
<accession>A0A8T0W1A0</accession>
<dbReference type="GO" id="GO:0005737">
    <property type="term" value="C:cytoplasm"/>
    <property type="evidence" value="ECO:0007669"/>
    <property type="project" value="TreeGrafter"/>
</dbReference>
<protein>
    <recommendedName>
        <fullName evidence="6">Cytochrome b5 heme-binding domain-containing protein</fullName>
    </recommendedName>
</protein>
<evidence type="ECO:0000256" key="1">
    <source>
        <dbReference type="ARBA" id="ARBA00022617"/>
    </source>
</evidence>
<feature type="region of interest" description="Disordered" evidence="5">
    <location>
        <begin position="1"/>
        <end position="106"/>
    </location>
</feature>
<sequence>MADGDSSDFTFCKVSSEENDGQLGSPKAIPVASMSLEDVHVDSAKTARKDGLKASGSDKDRSGNSASVSIQDSNMKEPITQTSGAAESNASSQAKPSSKKPAVRKKVPFEKGYSQMDWLKLTRTHPDLAGLKGQSNRRLISLEEVKQHKTGDCIWTVLKGRVYNIAPYMKFHPGGVDMLMKAAGKDCTALFNLKVHANAAFYHFCTNGLFVLGTLVDELKNVNVLLYHNENTIIRFTLKERERNKLSVCSSL</sequence>
<evidence type="ECO:0000256" key="5">
    <source>
        <dbReference type="SAM" id="MobiDB-lite"/>
    </source>
</evidence>
<dbReference type="PANTHER" id="PTHR46237">
    <property type="entry name" value="CYTOCHROME B5 REDUCTASE 4 FAMILY MEMBER"/>
    <property type="match status" value="1"/>
</dbReference>
<reference evidence="7" key="1">
    <citation type="submission" date="2020-05" db="EMBL/GenBank/DDBJ databases">
        <title>WGS assembly of Panicum virgatum.</title>
        <authorList>
            <person name="Lovell J.T."/>
            <person name="Jenkins J."/>
            <person name="Shu S."/>
            <person name="Juenger T.E."/>
            <person name="Schmutz J."/>
        </authorList>
    </citation>
    <scope>NUCLEOTIDE SEQUENCE</scope>
    <source>
        <strain evidence="7">AP13</strain>
    </source>
</reference>
<dbReference type="Proteomes" id="UP000823388">
    <property type="component" value="Chromosome 2K"/>
</dbReference>
<dbReference type="InterPro" id="IPR036400">
    <property type="entry name" value="Cyt_B5-like_heme/steroid_sf"/>
</dbReference>
<dbReference type="InterPro" id="IPR018506">
    <property type="entry name" value="Cyt_B5_heme-BS"/>
</dbReference>
<dbReference type="PROSITE" id="PS00191">
    <property type="entry name" value="CYTOCHROME_B5_1"/>
    <property type="match status" value="1"/>
</dbReference>
<feature type="compositionally biased region" description="Polar residues" evidence="5">
    <location>
        <begin position="63"/>
        <end position="86"/>
    </location>
</feature>
<dbReference type="Pfam" id="PF00173">
    <property type="entry name" value="Cyt-b5"/>
    <property type="match status" value="1"/>
</dbReference>
<keyword evidence="3 4" id="KW-0408">Iron</keyword>
<keyword evidence="2 4" id="KW-0479">Metal-binding</keyword>
<keyword evidence="1 4" id="KW-0349">Heme</keyword>
<dbReference type="InterPro" id="IPR051872">
    <property type="entry name" value="Cytochrome_b5/Flavoprotein_Rdt"/>
</dbReference>
<evidence type="ECO:0000313" key="8">
    <source>
        <dbReference type="Proteomes" id="UP000823388"/>
    </source>
</evidence>
<evidence type="ECO:0000256" key="2">
    <source>
        <dbReference type="ARBA" id="ARBA00022723"/>
    </source>
</evidence>
<evidence type="ECO:0000259" key="6">
    <source>
        <dbReference type="PROSITE" id="PS50255"/>
    </source>
</evidence>
<dbReference type="PROSITE" id="PS50255">
    <property type="entry name" value="CYTOCHROME_B5_2"/>
    <property type="match status" value="1"/>
</dbReference>
<comment type="caution">
    <text evidence="7">The sequence shown here is derived from an EMBL/GenBank/DDBJ whole genome shotgun (WGS) entry which is preliminary data.</text>
</comment>
<evidence type="ECO:0000313" key="7">
    <source>
        <dbReference type="EMBL" id="KAG2641065.1"/>
    </source>
</evidence>
<dbReference type="SUPFAM" id="SSF55856">
    <property type="entry name" value="Cytochrome b5-like heme/steroid binding domain"/>
    <property type="match status" value="1"/>
</dbReference>
<evidence type="ECO:0000256" key="4">
    <source>
        <dbReference type="RuleBase" id="RU362121"/>
    </source>
</evidence>
<dbReference type="SMART" id="SM01117">
    <property type="entry name" value="Cyt-b5"/>
    <property type="match status" value="1"/>
</dbReference>
<feature type="domain" description="Cytochrome b5 heme-binding" evidence="6">
    <location>
        <begin position="137"/>
        <end position="216"/>
    </location>
</feature>